<dbReference type="SUPFAM" id="SSF51735">
    <property type="entry name" value="NAD(P)-binding Rossmann-fold domains"/>
    <property type="match status" value="1"/>
</dbReference>
<dbReference type="Pfam" id="PF02558">
    <property type="entry name" value="ApbA"/>
    <property type="match status" value="1"/>
</dbReference>
<evidence type="ECO:0000259" key="12">
    <source>
        <dbReference type="Pfam" id="PF08546"/>
    </source>
</evidence>
<evidence type="ECO:0000256" key="5">
    <source>
        <dbReference type="ARBA" id="ARBA00022655"/>
    </source>
</evidence>
<name>A0A4Y4EYT5_9GAMM</name>
<evidence type="ECO:0000256" key="2">
    <source>
        <dbReference type="ARBA" id="ARBA00007870"/>
    </source>
</evidence>
<evidence type="ECO:0000313" key="13">
    <source>
        <dbReference type="EMBL" id="GED22969.1"/>
    </source>
</evidence>
<comment type="function">
    <text evidence="10">Catalyzes the NADPH-dependent reduction of ketopantoate into pantoic acid.</text>
</comment>
<dbReference type="InterPro" id="IPR013332">
    <property type="entry name" value="KPR_N"/>
</dbReference>
<keyword evidence="5 10" id="KW-0566">Pantothenate biosynthesis</keyword>
<dbReference type="InterPro" id="IPR008927">
    <property type="entry name" value="6-PGluconate_DH-like_C_sf"/>
</dbReference>
<dbReference type="GO" id="GO:0050661">
    <property type="term" value="F:NADP binding"/>
    <property type="evidence" value="ECO:0007669"/>
    <property type="project" value="TreeGrafter"/>
</dbReference>
<evidence type="ECO:0000313" key="14">
    <source>
        <dbReference type="Proteomes" id="UP000319812"/>
    </source>
</evidence>
<feature type="domain" description="Ketopantoate reductase C-terminal" evidence="12">
    <location>
        <begin position="174"/>
        <end position="292"/>
    </location>
</feature>
<proteinExistence type="inferred from homology"/>
<comment type="similarity">
    <text evidence="2 10">Belongs to the ketopantoate reductase family.</text>
</comment>
<keyword evidence="14" id="KW-1185">Reference proteome</keyword>
<dbReference type="PANTHER" id="PTHR43765">
    <property type="entry name" value="2-DEHYDROPANTOATE 2-REDUCTASE-RELATED"/>
    <property type="match status" value="1"/>
</dbReference>
<evidence type="ECO:0000259" key="11">
    <source>
        <dbReference type="Pfam" id="PF02558"/>
    </source>
</evidence>
<dbReference type="SUPFAM" id="SSF48179">
    <property type="entry name" value="6-phosphogluconate dehydrogenase C-terminal domain-like"/>
    <property type="match status" value="1"/>
</dbReference>
<keyword evidence="7 10" id="KW-0560">Oxidoreductase</keyword>
<protein>
    <recommendedName>
        <fullName evidence="4 10">2-dehydropantoate 2-reductase</fullName>
        <ecNumber evidence="3 10">1.1.1.169</ecNumber>
    </recommendedName>
    <alternativeName>
        <fullName evidence="8 10">Ketopantoate reductase</fullName>
    </alternativeName>
</protein>
<keyword evidence="6 10" id="KW-0521">NADP</keyword>
<dbReference type="GO" id="GO:0015940">
    <property type="term" value="P:pantothenate biosynthetic process"/>
    <property type="evidence" value="ECO:0007669"/>
    <property type="project" value="UniProtKB-UniPathway"/>
</dbReference>
<organism evidence="13 14">
    <name type="scientific">Halomonas halmophila</name>
    <dbReference type="NCBI Taxonomy" id="252"/>
    <lineage>
        <taxon>Bacteria</taxon>
        <taxon>Pseudomonadati</taxon>
        <taxon>Pseudomonadota</taxon>
        <taxon>Gammaproteobacteria</taxon>
        <taxon>Oceanospirillales</taxon>
        <taxon>Halomonadaceae</taxon>
        <taxon>Halomonas</taxon>
    </lineage>
</organism>
<dbReference type="Pfam" id="PF08546">
    <property type="entry name" value="ApbA_C"/>
    <property type="match status" value="1"/>
</dbReference>
<evidence type="ECO:0000256" key="6">
    <source>
        <dbReference type="ARBA" id="ARBA00022857"/>
    </source>
</evidence>
<dbReference type="PANTHER" id="PTHR43765:SF2">
    <property type="entry name" value="2-DEHYDROPANTOATE 2-REDUCTASE"/>
    <property type="match status" value="1"/>
</dbReference>
<dbReference type="GO" id="GO:0008677">
    <property type="term" value="F:2-dehydropantoate 2-reductase activity"/>
    <property type="evidence" value="ECO:0007669"/>
    <property type="project" value="UniProtKB-EC"/>
</dbReference>
<evidence type="ECO:0000256" key="9">
    <source>
        <dbReference type="ARBA" id="ARBA00048793"/>
    </source>
</evidence>
<dbReference type="NCBIfam" id="TIGR00745">
    <property type="entry name" value="apbA_panE"/>
    <property type="match status" value="1"/>
</dbReference>
<comment type="pathway">
    <text evidence="1 10">Cofactor biosynthesis; (R)-pantothenate biosynthesis; (R)-pantoate from 3-methyl-2-oxobutanoate: step 2/2.</text>
</comment>
<accession>A0A4Y4EYT5</accession>
<dbReference type="UniPathway" id="UPA00028">
    <property type="reaction ID" value="UER00004"/>
</dbReference>
<dbReference type="EC" id="1.1.1.169" evidence="3 10"/>
<reference evidence="13 14" key="1">
    <citation type="submission" date="2019-06" db="EMBL/GenBank/DDBJ databases">
        <title>Whole genome shotgun sequence of Halomonas halmophila NBRC 15537.</title>
        <authorList>
            <person name="Hosoyama A."/>
            <person name="Uohara A."/>
            <person name="Ohji S."/>
            <person name="Ichikawa N."/>
        </authorList>
    </citation>
    <scope>NUCLEOTIDE SEQUENCE [LARGE SCALE GENOMIC DNA]</scope>
    <source>
        <strain evidence="13 14">NBRC 15537</strain>
    </source>
</reference>
<evidence type="ECO:0000256" key="7">
    <source>
        <dbReference type="ARBA" id="ARBA00023002"/>
    </source>
</evidence>
<evidence type="ECO:0000256" key="1">
    <source>
        <dbReference type="ARBA" id="ARBA00004994"/>
    </source>
</evidence>
<dbReference type="OrthoDB" id="6530772at2"/>
<evidence type="ECO:0000256" key="4">
    <source>
        <dbReference type="ARBA" id="ARBA00019465"/>
    </source>
</evidence>
<dbReference type="AlphaFoldDB" id="A0A4Y4EYT5"/>
<evidence type="ECO:0000256" key="3">
    <source>
        <dbReference type="ARBA" id="ARBA00013014"/>
    </source>
</evidence>
<comment type="catalytic activity">
    <reaction evidence="9 10">
        <text>(R)-pantoate + NADP(+) = 2-dehydropantoate + NADPH + H(+)</text>
        <dbReference type="Rhea" id="RHEA:16233"/>
        <dbReference type="ChEBI" id="CHEBI:11561"/>
        <dbReference type="ChEBI" id="CHEBI:15378"/>
        <dbReference type="ChEBI" id="CHEBI:15980"/>
        <dbReference type="ChEBI" id="CHEBI:57783"/>
        <dbReference type="ChEBI" id="CHEBI:58349"/>
        <dbReference type="EC" id="1.1.1.169"/>
    </reaction>
</comment>
<dbReference type="Gene3D" id="3.40.50.720">
    <property type="entry name" value="NAD(P)-binding Rossmann-like Domain"/>
    <property type="match status" value="1"/>
</dbReference>
<feature type="domain" description="Ketopantoate reductase N-terminal" evidence="11">
    <location>
        <begin position="4"/>
        <end position="148"/>
    </location>
</feature>
<dbReference type="Proteomes" id="UP000319812">
    <property type="component" value="Unassembled WGS sequence"/>
</dbReference>
<dbReference type="GO" id="GO:0005737">
    <property type="term" value="C:cytoplasm"/>
    <property type="evidence" value="ECO:0007669"/>
    <property type="project" value="TreeGrafter"/>
</dbReference>
<dbReference type="InterPro" id="IPR003710">
    <property type="entry name" value="ApbA"/>
</dbReference>
<dbReference type="InterPro" id="IPR050838">
    <property type="entry name" value="Ketopantoate_reductase"/>
</dbReference>
<comment type="caution">
    <text evidence="13">The sequence shown here is derived from an EMBL/GenBank/DDBJ whole genome shotgun (WGS) entry which is preliminary data.</text>
</comment>
<sequence>MTQLIIGPGAMGGLLGIKLALQQPVVLAGRRSLPTPQSLTSPQGSTTQHAVDGRLAAALTERDLSTVTTVHLLTKAYAAESALAEVATRLPAATPLVLWQNGLEVQPRLTRDWPGPTLCASTTEGAYRQSDAHIVHAGHGHTWIGHLAGEHASLSTELADTLTRAGLASQAVDDIHQRLWHKLAVNAAINPVVARYRIRNGRLAEPRFAPITNAIIAEVADIMHSAGIALPAQGLSGLVWQVIEDTAHNRASMLQDVLTGRPTEHDAILLPLLRLAREHHRATPCLAAFHRYFSQRSATG</sequence>
<dbReference type="InterPro" id="IPR013328">
    <property type="entry name" value="6PGD_dom2"/>
</dbReference>
<evidence type="ECO:0000256" key="10">
    <source>
        <dbReference type="RuleBase" id="RU362068"/>
    </source>
</evidence>
<dbReference type="EMBL" id="BJOC01000024">
    <property type="protein sequence ID" value="GED22969.1"/>
    <property type="molecule type" value="Genomic_DNA"/>
</dbReference>
<dbReference type="Gene3D" id="1.10.1040.10">
    <property type="entry name" value="N-(1-d-carboxylethyl)-l-norvaline Dehydrogenase, domain 2"/>
    <property type="match status" value="1"/>
</dbReference>
<gene>
    <name evidence="13" type="primary">panE</name>
    <name evidence="13" type="ORF">HHA01_19460</name>
</gene>
<dbReference type="RefSeq" id="WP_141320212.1">
    <property type="nucleotide sequence ID" value="NZ_BJOC01000024.1"/>
</dbReference>
<dbReference type="InterPro" id="IPR013752">
    <property type="entry name" value="KPA_reductase"/>
</dbReference>
<dbReference type="InterPro" id="IPR036291">
    <property type="entry name" value="NAD(P)-bd_dom_sf"/>
</dbReference>
<evidence type="ECO:0000256" key="8">
    <source>
        <dbReference type="ARBA" id="ARBA00032024"/>
    </source>
</evidence>